<comment type="caution">
    <text evidence="2">The sequence shown here is derived from an EMBL/GenBank/DDBJ whole genome shotgun (WGS) entry which is preliminary data.</text>
</comment>
<organism evidence="2 3">
    <name type="scientific">Novipirellula herctigrandis</name>
    <dbReference type="NCBI Taxonomy" id="2527986"/>
    <lineage>
        <taxon>Bacteria</taxon>
        <taxon>Pseudomonadati</taxon>
        <taxon>Planctomycetota</taxon>
        <taxon>Planctomycetia</taxon>
        <taxon>Pirellulales</taxon>
        <taxon>Pirellulaceae</taxon>
        <taxon>Novipirellula</taxon>
    </lineage>
</organism>
<evidence type="ECO:0008006" key="4">
    <source>
        <dbReference type="Google" id="ProtNLM"/>
    </source>
</evidence>
<dbReference type="AlphaFoldDB" id="A0A5C5Z7A8"/>
<reference evidence="2 3" key="1">
    <citation type="submission" date="2019-02" db="EMBL/GenBank/DDBJ databases">
        <title>Deep-cultivation of Planctomycetes and their phenomic and genomic characterization uncovers novel biology.</title>
        <authorList>
            <person name="Wiegand S."/>
            <person name="Jogler M."/>
            <person name="Boedeker C."/>
            <person name="Pinto D."/>
            <person name="Vollmers J."/>
            <person name="Rivas-Marin E."/>
            <person name="Kohn T."/>
            <person name="Peeters S.H."/>
            <person name="Heuer A."/>
            <person name="Rast P."/>
            <person name="Oberbeckmann S."/>
            <person name="Bunk B."/>
            <person name="Jeske O."/>
            <person name="Meyerdierks A."/>
            <person name="Storesund J.E."/>
            <person name="Kallscheuer N."/>
            <person name="Luecker S."/>
            <person name="Lage O.M."/>
            <person name="Pohl T."/>
            <person name="Merkel B.J."/>
            <person name="Hornburger P."/>
            <person name="Mueller R.-W."/>
            <person name="Bruemmer F."/>
            <person name="Labrenz M."/>
            <person name="Spormann A.M."/>
            <person name="Op Den Camp H."/>
            <person name="Overmann J."/>
            <person name="Amann R."/>
            <person name="Jetten M.S.M."/>
            <person name="Mascher T."/>
            <person name="Medema M.H."/>
            <person name="Devos D.P."/>
            <person name="Kaster A.-K."/>
            <person name="Ovreas L."/>
            <person name="Rohde M."/>
            <person name="Galperin M.Y."/>
            <person name="Jogler C."/>
        </authorList>
    </citation>
    <scope>NUCLEOTIDE SEQUENCE [LARGE SCALE GENOMIC DNA]</scope>
    <source>
        <strain evidence="2 3">CA13</strain>
    </source>
</reference>
<dbReference type="EMBL" id="SJPJ01000001">
    <property type="protein sequence ID" value="TWT83080.1"/>
    <property type="molecule type" value="Genomic_DNA"/>
</dbReference>
<keyword evidence="1" id="KW-0812">Transmembrane</keyword>
<feature type="transmembrane region" description="Helical" evidence="1">
    <location>
        <begin position="105"/>
        <end position="125"/>
    </location>
</feature>
<evidence type="ECO:0000313" key="2">
    <source>
        <dbReference type="EMBL" id="TWT83080.1"/>
    </source>
</evidence>
<feature type="transmembrane region" description="Helical" evidence="1">
    <location>
        <begin position="58"/>
        <end position="78"/>
    </location>
</feature>
<keyword evidence="1" id="KW-0472">Membrane</keyword>
<protein>
    <recommendedName>
        <fullName evidence="4">DUF2809 domain-containing protein</fullName>
    </recommendedName>
</protein>
<dbReference type="Proteomes" id="UP000315010">
    <property type="component" value="Unassembled WGS sequence"/>
</dbReference>
<gene>
    <name evidence="2" type="ORF">CA13_45430</name>
</gene>
<dbReference type="Pfam" id="PF10990">
    <property type="entry name" value="DUF2809"/>
    <property type="match status" value="1"/>
</dbReference>
<keyword evidence="3" id="KW-1185">Reference proteome</keyword>
<name>A0A5C5Z7A8_9BACT</name>
<dbReference type="InterPro" id="IPR021257">
    <property type="entry name" value="DUF2809"/>
</dbReference>
<keyword evidence="1" id="KW-1133">Transmembrane helix</keyword>
<sequence length="133" mass="14810">MNRAVAALLCITLTALCFGYAWLRSDLPVWWRLNGGGVVYVVFWITFGFVFFPYRRRVVAICVTATALTCLLEILQLWKPAWLLKFRATKFGAALLGSEFAWQDIPPYLIGGIAGYGLLLAACSLSRSKTPDV</sequence>
<evidence type="ECO:0000256" key="1">
    <source>
        <dbReference type="SAM" id="Phobius"/>
    </source>
</evidence>
<evidence type="ECO:0000313" key="3">
    <source>
        <dbReference type="Proteomes" id="UP000315010"/>
    </source>
</evidence>
<feature type="transmembrane region" description="Helical" evidence="1">
    <location>
        <begin position="29"/>
        <end position="51"/>
    </location>
</feature>
<accession>A0A5C5Z7A8</accession>
<proteinExistence type="predicted"/>